<keyword evidence="2 7" id="KW-0812">Transmembrane</keyword>
<evidence type="ECO:0000256" key="2">
    <source>
        <dbReference type="ARBA" id="ARBA00022692"/>
    </source>
</evidence>
<feature type="transmembrane region" description="Helical" evidence="7">
    <location>
        <begin position="129"/>
        <end position="147"/>
    </location>
</feature>
<feature type="compositionally biased region" description="Polar residues" evidence="6">
    <location>
        <begin position="565"/>
        <end position="584"/>
    </location>
</feature>
<evidence type="ECO:0000256" key="4">
    <source>
        <dbReference type="ARBA" id="ARBA00023136"/>
    </source>
</evidence>
<feature type="transmembrane region" description="Helical" evidence="7">
    <location>
        <begin position="700"/>
        <end position="716"/>
    </location>
</feature>
<sequence length="1118" mass="122537">MAGWKPSIWNHIQGYLTSSYFRASLQLASGQFIICLFVFVDRLNFSAACLASIFFFIGIILRQDQHVASFLSSATKTAGCLLTGATCAGIVLELSHLPGISFVGFLCLFSVLGMFLMSTVRATADIGSGLISSVVFGITIIQTEFAWPSKVLWVQGIVPFYYAGLVTALAEILAGSFVLPSLARKDLRMTSSLLIRGIGHSLSAYGSQILRPESANGDSVAQTGRPNLSPPNSPSSQYGITIWETKKGKPAKSGDGNLAAVMKGHSNRCLNSQLRIDSDGDDGYGESYWTYLEEVSKPEGALKSTVTPSLASHRQCIATAKRLLGEAALEPPWVDNCAMDLEKWAKAVDSFRKLALRSAALESLLEGQEQVVVASELRHLLGVDVLPIFALLFAQMAASCVSMSVALRDAADGKQTQAHMRLLLEPSYANLEFELASALHCIISSYWRRMQACTSPSAAGFRPEVQIRVVLYLGALCSGILETLAEAEKAAIAAVATPPGKGRRLLPLRTMTQRRKEEDLEELQLKAALSHKKAIDSSLRRILTAVSVNPSRDTQEEDGLERQSGGVSSLYTGTSQRPLQTPNGSLPVAAKPCNGGTGAAGHSSRSDKAKTGWQAAKVHLQQTWEGCSWLWPLLILLSGYAVWKAAFVTYMQTVPKALRSKKDVRWWKKNRQLQFFVKFFFTSSAMLCTILVASYESSGFHAWVPLYAMTTVAVVLSEKVDTTVSKGVLRMAGTAVGGTLGFLVMLRSGLATNPYALMAIVCTVTAIVAPITLTEYKYAIFLGLITFDSLILCQYSTKPGAKGSPLLYYARVVHIVGGVLVVLAVELVLPWYTSVASLETLGQAYKQGTELVGLYYDAYFTEAKLASDLRALAEAEEGVLILEQDLLIKKVAQPLSDVQLSIQKETVLWKRGLLVMPTIVHDTLAGLQVMQDRLAAVELMLLQKPIVSGHYTGHAYKTFLLPLDKGFRKVCARALELGSMVEEVLSEEAEPRHLSQLQTAIDNLQNARVQLRKQYVKKQHEFMFAMRRATEPHLVDQTPDDALRYQSVMFALIRALDKCVLVARMVLEDEFIVAHITAGRWEHRRLWLGLPRDKRKHRRGHKGEESAAATRDVEMGKV</sequence>
<feature type="transmembrane region" description="Helical" evidence="7">
    <location>
        <begin position="809"/>
        <end position="829"/>
    </location>
</feature>
<gene>
    <name evidence="9" type="ORF">WJX75_009388</name>
</gene>
<feature type="transmembrane region" description="Helical" evidence="7">
    <location>
        <begin position="98"/>
        <end position="117"/>
    </location>
</feature>
<evidence type="ECO:0000256" key="6">
    <source>
        <dbReference type="SAM" id="MobiDB-lite"/>
    </source>
</evidence>
<comment type="subcellular location">
    <subcellularLocation>
        <location evidence="1">Membrane</location>
        <topology evidence="1">Multi-pass membrane protein</topology>
    </subcellularLocation>
</comment>
<feature type="region of interest" description="Disordered" evidence="6">
    <location>
        <begin position="1094"/>
        <end position="1118"/>
    </location>
</feature>
<evidence type="ECO:0000256" key="3">
    <source>
        <dbReference type="ARBA" id="ARBA00022989"/>
    </source>
</evidence>
<accession>A0ABR2YGX9</accession>
<feature type="transmembrane region" description="Helical" evidence="7">
    <location>
        <begin position="752"/>
        <end position="771"/>
    </location>
</feature>
<proteinExistence type="predicted"/>
<feature type="transmembrane region" description="Helical" evidence="7">
    <location>
        <begin position="385"/>
        <end position="407"/>
    </location>
</feature>
<dbReference type="Proteomes" id="UP001491310">
    <property type="component" value="Unassembled WGS sequence"/>
</dbReference>
<feature type="transmembrane region" description="Helical" evidence="7">
    <location>
        <begin position="159"/>
        <end position="179"/>
    </location>
</feature>
<feature type="region of interest" description="Disordered" evidence="6">
    <location>
        <begin position="550"/>
        <end position="606"/>
    </location>
</feature>
<dbReference type="InterPro" id="IPR049453">
    <property type="entry name" value="Memb_transporter_dom"/>
</dbReference>
<dbReference type="Pfam" id="PF13515">
    <property type="entry name" value="FUSC_2"/>
    <property type="match status" value="1"/>
</dbReference>
<keyword evidence="3 7" id="KW-1133">Transmembrane helix</keyword>
<evidence type="ECO:0000256" key="5">
    <source>
        <dbReference type="SAM" id="Coils"/>
    </source>
</evidence>
<evidence type="ECO:0000256" key="1">
    <source>
        <dbReference type="ARBA" id="ARBA00004141"/>
    </source>
</evidence>
<protein>
    <recommendedName>
        <fullName evidence="8">Integral membrane bound transporter domain-containing protein</fullName>
    </recommendedName>
</protein>
<evidence type="ECO:0000259" key="8">
    <source>
        <dbReference type="Pfam" id="PF13515"/>
    </source>
</evidence>
<feature type="transmembrane region" description="Helical" evidence="7">
    <location>
        <begin position="20"/>
        <end position="39"/>
    </location>
</feature>
<feature type="domain" description="Integral membrane bound transporter" evidence="8">
    <location>
        <begin position="699"/>
        <end position="825"/>
    </location>
</feature>
<reference evidence="9 10" key="1">
    <citation type="journal article" date="2024" name="Nat. Commun.">
        <title>Phylogenomics reveals the evolutionary origins of lichenization in chlorophyte algae.</title>
        <authorList>
            <person name="Puginier C."/>
            <person name="Libourel C."/>
            <person name="Otte J."/>
            <person name="Skaloud P."/>
            <person name="Haon M."/>
            <person name="Grisel S."/>
            <person name="Petersen M."/>
            <person name="Berrin J.G."/>
            <person name="Delaux P.M."/>
            <person name="Dal Grande F."/>
            <person name="Keller J."/>
        </authorList>
    </citation>
    <scope>NUCLEOTIDE SEQUENCE [LARGE SCALE GENOMIC DNA]</scope>
    <source>
        <strain evidence="9 10">SAG 216-7</strain>
    </source>
</reference>
<keyword evidence="5" id="KW-0175">Coiled coil</keyword>
<comment type="caution">
    <text evidence="9">The sequence shown here is derived from an EMBL/GenBank/DDBJ whole genome shotgun (WGS) entry which is preliminary data.</text>
</comment>
<keyword evidence="10" id="KW-1185">Reference proteome</keyword>
<feature type="transmembrane region" description="Helical" evidence="7">
    <location>
        <begin position="675"/>
        <end position="694"/>
    </location>
</feature>
<organism evidence="9 10">
    <name type="scientific">Coccomyxa subellipsoidea</name>
    <dbReference type="NCBI Taxonomy" id="248742"/>
    <lineage>
        <taxon>Eukaryota</taxon>
        <taxon>Viridiplantae</taxon>
        <taxon>Chlorophyta</taxon>
        <taxon>core chlorophytes</taxon>
        <taxon>Trebouxiophyceae</taxon>
        <taxon>Trebouxiophyceae incertae sedis</taxon>
        <taxon>Coccomyxaceae</taxon>
        <taxon>Coccomyxa</taxon>
    </lineage>
</organism>
<feature type="transmembrane region" description="Helical" evidence="7">
    <location>
        <begin position="629"/>
        <end position="654"/>
    </location>
</feature>
<evidence type="ECO:0000313" key="9">
    <source>
        <dbReference type="EMBL" id="KAK9905077.1"/>
    </source>
</evidence>
<feature type="transmembrane region" description="Helical" evidence="7">
    <location>
        <begin position="728"/>
        <end position="746"/>
    </location>
</feature>
<dbReference type="EMBL" id="JALJOT010000012">
    <property type="protein sequence ID" value="KAK9905077.1"/>
    <property type="molecule type" value="Genomic_DNA"/>
</dbReference>
<name>A0ABR2YGX9_9CHLO</name>
<feature type="region of interest" description="Disordered" evidence="6">
    <location>
        <begin position="214"/>
        <end position="236"/>
    </location>
</feature>
<evidence type="ECO:0000256" key="7">
    <source>
        <dbReference type="SAM" id="Phobius"/>
    </source>
</evidence>
<feature type="transmembrane region" description="Helical" evidence="7">
    <location>
        <begin position="73"/>
        <end position="92"/>
    </location>
</feature>
<feature type="coiled-coil region" evidence="5">
    <location>
        <begin position="994"/>
        <end position="1021"/>
    </location>
</feature>
<keyword evidence="4 7" id="KW-0472">Membrane</keyword>
<feature type="compositionally biased region" description="Polar residues" evidence="6">
    <location>
        <begin position="216"/>
        <end position="225"/>
    </location>
</feature>
<evidence type="ECO:0000313" key="10">
    <source>
        <dbReference type="Proteomes" id="UP001491310"/>
    </source>
</evidence>
<dbReference type="PANTHER" id="PTHR31086">
    <property type="entry name" value="ALUMINUM-ACTIVATED MALATE TRANSPORTER 10"/>
    <property type="match status" value="1"/>
</dbReference>
<feature type="transmembrane region" description="Helical" evidence="7">
    <location>
        <begin position="45"/>
        <end position="61"/>
    </location>
</feature>